<sequence length="206" mass="22299">DGIDAVIKTPNGDVEIDSSLQGEFNLYNLIAALGAVCLLERPDAAALSKAISKFKGVSGRMEVVSTDPLVIVDFAHTPDGIEKVLNSLRHLNLIAVFGAGGDRDRTKRPKMGAIAQKYARICIVTSDNPRSEEPESIIDEICAGMSQNENLIRNANRKEAIALAISKLEPGWALVILGKGDEPYQEIKGVKHPFSDKEVVLEILSH</sequence>
<dbReference type="EMBL" id="JAHAKR010000571">
    <property type="protein sequence ID" value="MBS5831072.1"/>
    <property type="molecule type" value="Genomic_DNA"/>
</dbReference>
<proteinExistence type="predicted"/>
<accession>A0A9E1BE04</accession>
<reference evidence="2" key="1">
    <citation type="submission" date="2021-02" db="EMBL/GenBank/DDBJ databases">
        <title>Infant gut strain persistence is associated with maternal origin, phylogeny, and functional potential including surface adhesion and iron acquisition.</title>
        <authorList>
            <person name="Lou Y.C."/>
        </authorList>
    </citation>
    <scope>NUCLEOTIDE SEQUENCE</scope>
    <source>
        <strain evidence="2">L3_101_000G1_dasL3_101_000G1_concoct_7_sub</strain>
    </source>
</reference>
<dbReference type="InterPro" id="IPR036565">
    <property type="entry name" value="Mur-like_cat_sf"/>
</dbReference>
<comment type="caution">
    <text evidence="2">The sequence shown here is derived from an EMBL/GenBank/DDBJ whole genome shotgun (WGS) entry which is preliminary data.</text>
</comment>
<dbReference type="Gene3D" id="3.90.190.20">
    <property type="entry name" value="Mur ligase, C-terminal domain"/>
    <property type="match status" value="1"/>
</dbReference>
<gene>
    <name evidence="2" type="ORF">KIC69_09665</name>
</gene>
<protein>
    <submittedName>
        <fullName evidence="2">UDP-N-acetylmuramoyl-L-alanyl-D-glutamate--2, 6-diaminopimelate ligase</fullName>
    </submittedName>
</protein>
<dbReference type="AlphaFoldDB" id="A0A9E1BE04"/>
<dbReference type="PANTHER" id="PTHR23135">
    <property type="entry name" value="MUR LIGASE FAMILY MEMBER"/>
    <property type="match status" value="1"/>
</dbReference>
<dbReference type="Proteomes" id="UP000824019">
    <property type="component" value="Unassembled WGS sequence"/>
</dbReference>
<feature type="domain" description="Mur ligase C-terminal" evidence="1">
    <location>
        <begin position="59"/>
        <end position="180"/>
    </location>
</feature>
<evidence type="ECO:0000259" key="1">
    <source>
        <dbReference type="Pfam" id="PF02875"/>
    </source>
</evidence>
<dbReference type="Pfam" id="PF02875">
    <property type="entry name" value="Mur_ligase_C"/>
    <property type="match status" value="1"/>
</dbReference>
<feature type="non-terminal residue" evidence="2">
    <location>
        <position position="1"/>
    </location>
</feature>
<dbReference type="InterPro" id="IPR036615">
    <property type="entry name" value="Mur_ligase_C_dom_sf"/>
</dbReference>
<dbReference type="GO" id="GO:0016881">
    <property type="term" value="F:acid-amino acid ligase activity"/>
    <property type="evidence" value="ECO:0007669"/>
    <property type="project" value="InterPro"/>
</dbReference>
<dbReference type="SUPFAM" id="SSF53623">
    <property type="entry name" value="MurD-like peptide ligases, catalytic domain"/>
    <property type="match status" value="1"/>
</dbReference>
<keyword evidence="2" id="KW-0436">Ligase</keyword>
<dbReference type="PANTHER" id="PTHR23135:SF4">
    <property type="entry name" value="UDP-N-ACETYLMURAMOYL-L-ALANYL-D-GLUTAMATE--2,6-DIAMINOPIMELATE LIGASE MURE HOMOLOG, CHLOROPLASTIC"/>
    <property type="match status" value="1"/>
</dbReference>
<dbReference type="Gene3D" id="3.40.1190.10">
    <property type="entry name" value="Mur-like, catalytic domain"/>
    <property type="match status" value="1"/>
</dbReference>
<organism evidence="2 3">
    <name type="scientific">Campylobacter concisus</name>
    <dbReference type="NCBI Taxonomy" id="199"/>
    <lineage>
        <taxon>Bacteria</taxon>
        <taxon>Pseudomonadati</taxon>
        <taxon>Campylobacterota</taxon>
        <taxon>Epsilonproteobacteria</taxon>
        <taxon>Campylobacterales</taxon>
        <taxon>Campylobacteraceae</taxon>
        <taxon>Campylobacter</taxon>
    </lineage>
</organism>
<name>A0A9E1BE04_9BACT</name>
<evidence type="ECO:0000313" key="3">
    <source>
        <dbReference type="Proteomes" id="UP000824019"/>
    </source>
</evidence>
<dbReference type="SUPFAM" id="SSF53244">
    <property type="entry name" value="MurD-like peptide ligases, peptide-binding domain"/>
    <property type="match status" value="1"/>
</dbReference>
<dbReference type="InterPro" id="IPR004101">
    <property type="entry name" value="Mur_ligase_C"/>
</dbReference>
<dbReference type="GO" id="GO:0005524">
    <property type="term" value="F:ATP binding"/>
    <property type="evidence" value="ECO:0007669"/>
    <property type="project" value="InterPro"/>
</dbReference>
<evidence type="ECO:0000313" key="2">
    <source>
        <dbReference type="EMBL" id="MBS5831072.1"/>
    </source>
</evidence>